<dbReference type="GeneID" id="5722072"/>
<sequence>MAGNSTLFRMWVLLTLAARAGHVLGQPDQLDVVSMALKVSCVNRRMVDSLDKFLQPRPRRFHIVAPKGCDRFERYSSKVRCYLEDALVPNLTSAVVRGWLHDRFSQRPAADLQRVLDRSTWFYQQFLKLAVAQYIPDLAQHFLIFDSDMIALHPLTWFLPLNADPARITGAALVSPPLNVSATSGQPLPPLYPAAGAAATRAIAAGNTTAVTAAASNCTNPHPFLTLIHVGGWKPHAGYQHTYQLLTGRPIIPSPSDGSSLVTHHILVYKPYMAQFLGNITGPQHAGKHLGWAMSVLDAVAALREMGEVNVGFSEYWSYLSWVQDNYPCTVAFARRREWTRTPATAPAPLPISVTPARQRKLIEHIPICCPTASNLEATAGAGWLFTGYELGHHHHCNYHHPVFEQGYADWFLD</sequence>
<proteinExistence type="predicted"/>
<organism evidence="2 3">
    <name type="scientific">Chlamydomonas reinhardtii</name>
    <name type="common">Chlamydomonas smithii</name>
    <dbReference type="NCBI Taxonomy" id="3055"/>
    <lineage>
        <taxon>Eukaryota</taxon>
        <taxon>Viridiplantae</taxon>
        <taxon>Chlorophyta</taxon>
        <taxon>core chlorophytes</taxon>
        <taxon>Chlorophyceae</taxon>
        <taxon>CS clade</taxon>
        <taxon>Chlamydomonadales</taxon>
        <taxon>Chlamydomonadaceae</taxon>
        <taxon>Chlamydomonas</taxon>
    </lineage>
</organism>
<dbReference type="EMBL" id="CM008967">
    <property type="protein sequence ID" value="PNW81760.1"/>
    <property type="molecule type" value="Genomic_DNA"/>
</dbReference>
<dbReference type="Pfam" id="PF20102">
    <property type="entry name" value="DUF6492"/>
    <property type="match status" value="1"/>
</dbReference>
<dbReference type="ExpressionAtlas" id="A0A2K3DML7">
    <property type="expression patterns" value="baseline"/>
</dbReference>
<keyword evidence="3" id="KW-1185">Reference proteome</keyword>
<feature type="signal peptide" evidence="1">
    <location>
        <begin position="1"/>
        <end position="25"/>
    </location>
</feature>
<dbReference type="AlphaFoldDB" id="A0A2K3DML7"/>
<reference evidence="2 3" key="1">
    <citation type="journal article" date="2007" name="Science">
        <title>The Chlamydomonas genome reveals the evolution of key animal and plant functions.</title>
        <authorList>
            <person name="Merchant S.S."/>
            <person name="Prochnik S.E."/>
            <person name="Vallon O."/>
            <person name="Harris E.H."/>
            <person name="Karpowicz S.J."/>
            <person name="Witman G.B."/>
            <person name="Terry A."/>
            <person name="Salamov A."/>
            <person name="Fritz-Laylin L.K."/>
            <person name="Marechal-Drouard L."/>
            <person name="Marshall W.F."/>
            <person name="Qu L.H."/>
            <person name="Nelson D.R."/>
            <person name="Sanderfoot A.A."/>
            <person name="Spalding M.H."/>
            <person name="Kapitonov V.V."/>
            <person name="Ren Q."/>
            <person name="Ferris P."/>
            <person name="Lindquist E."/>
            <person name="Shapiro H."/>
            <person name="Lucas S.M."/>
            <person name="Grimwood J."/>
            <person name="Schmutz J."/>
            <person name="Cardol P."/>
            <person name="Cerutti H."/>
            <person name="Chanfreau G."/>
            <person name="Chen C.L."/>
            <person name="Cognat V."/>
            <person name="Croft M.T."/>
            <person name="Dent R."/>
            <person name="Dutcher S."/>
            <person name="Fernandez E."/>
            <person name="Fukuzawa H."/>
            <person name="Gonzalez-Ballester D."/>
            <person name="Gonzalez-Halphen D."/>
            <person name="Hallmann A."/>
            <person name="Hanikenne M."/>
            <person name="Hippler M."/>
            <person name="Inwood W."/>
            <person name="Jabbari K."/>
            <person name="Kalanon M."/>
            <person name="Kuras R."/>
            <person name="Lefebvre P.A."/>
            <person name="Lemaire S.D."/>
            <person name="Lobanov A.V."/>
            <person name="Lohr M."/>
            <person name="Manuell A."/>
            <person name="Meier I."/>
            <person name="Mets L."/>
            <person name="Mittag M."/>
            <person name="Mittelmeier T."/>
            <person name="Moroney J.V."/>
            <person name="Moseley J."/>
            <person name="Napoli C."/>
            <person name="Nedelcu A.M."/>
            <person name="Niyogi K."/>
            <person name="Novoselov S.V."/>
            <person name="Paulsen I.T."/>
            <person name="Pazour G."/>
            <person name="Purton S."/>
            <person name="Ral J.P."/>
            <person name="Riano-Pachon D.M."/>
            <person name="Riekhof W."/>
            <person name="Rymarquis L."/>
            <person name="Schroda M."/>
            <person name="Stern D."/>
            <person name="Umen J."/>
            <person name="Willows R."/>
            <person name="Wilson N."/>
            <person name="Zimmer S.L."/>
            <person name="Allmer J."/>
            <person name="Balk J."/>
            <person name="Bisova K."/>
            <person name="Chen C.J."/>
            <person name="Elias M."/>
            <person name="Gendler K."/>
            <person name="Hauser C."/>
            <person name="Lamb M.R."/>
            <person name="Ledford H."/>
            <person name="Long J.C."/>
            <person name="Minagawa J."/>
            <person name="Page M.D."/>
            <person name="Pan J."/>
            <person name="Pootakham W."/>
            <person name="Roje S."/>
            <person name="Rose A."/>
            <person name="Stahlberg E."/>
            <person name="Terauchi A.M."/>
            <person name="Yang P."/>
            <person name="Ball S."/>
            <person name="Bowler C."/>
            <person name="Dieckmann C.L."/>
            <person name="Gladyshev V.N."/>
            <person name="Green P."/>
            <person name="Jorgensen R."/>
            <person name="Mayfield S."/>
            <person name="Mueller-Roeber B."/>
            <person name="Rajamani S."/>
            <person name="Sayre R.T."/>
            <person name="Brokstein P."/>
            <person name="Dubchak I."/>
            <person name="Goodstein D."/>
            <person name="Hornick L."/>
            <person name="Huang Y.W."/>
            <person name="Jhaveri J."/>
            <person name="Luo Y."/>
            <person name="Martinez D."/>
            <person name="Ngau W.C."/>
            <person name="Otillar B."/>
            <person name="Poliakov A."/>
            <person name="Porter A."/>
            <person name="Szajkowski L."/>
            <person name="Werner G."/>
            <person name="Zhou K."/>
            <person name="Grigoriev I.V."/>
            <person name="Rokhsar D.S."/>
            <person name="Grossman A.R."/>
        </authorList>
    </citation>
    <scope>NUCLEOTIDE SEQUENCE [LARGE SCALE GENOMIC DNA]</scope>
    <source>
        <strain evidence="3">CC-503</strain>
    </source>
</reference>
<name>A0A2K3DML7_CHLRE</name>
<keyword evidence="1" id="KW-0732">Signal</keyword>
<protein>
    <submittedName>
        <fullName evidence="2">Uncharacterized protein</fullName>
    </submittedName>
</protein>
<dbReference type="OrthoDB" id="529262at2759"/>
<accession>A0A2K3DML7</accession>
<feature type="chain" id="PRO_5014378523" evidence="1">
    <location>
        <begin position="26"/>
        <end position="414"/>
    </location>
</feature>
<dbReference type="Proteomes" id="UP000006906">
    <property type="component" value="Chromosome 6"/>
</dbReference>
<evidence type="ECO:0000256" key="1">
    <source>
        <dbReference type="SAM" id="SignalP"/>
    </source>
</evidence>
<gene>
    <name evidence="2" type="ORF">CHLRE_06g259000v5</name>
</gene>
<dbReference type="KEGG" id="cre:CHLRE_06g259000v5"/>
<dbReference type="RefSeq" id="XP_042923464.1">
    <property type="nucleotide sequence ID" value="XM_043062758.1"/>
</dbReference>
<dbReference type="InterPro" id="IPR045499">
    <property type="entry name" value="DUF6492"/>
</dbReference>
<evidence type="ECO:0000313" key="2">
    <source>
        <dbReference type="EMBL" id="PNW81760.1"/>
    </source>
</evidence>
<dbReference type="Gramene" id="PNW81760">
    <property type="protein sequence ID" value="PNW81760"/>
    <property type="gene ID" value="CHLRE_06g259000v5"/>
</dbReference>
<dbReference type="InParanoid" id="A0A2K3DML7"/>
<evidence type="ECO:0000313" key="3">
    <source>
        <dbReference type="Proteomes" id="UP000006906"/>
    </source>
</evidence>